<dbReference type="HOGENOM" id="CLU_3032624_0_0_1"/>
<evidence type="ECO:0000313" key="1">
    <source>
        <dbReference type="EMBL" id="KIJ62439.1"/>
    </source>
</evidence>
<dbReference type="EMBL" id="KN839855">
    <property type="protein sequence ID" value="KIJ62439.1"/>
    <property type="molecule type" value="Genomic_DNA"/>
</dbReference>
<dbReference type="AlphaFoldDB" id="A0A0C9V9S0"/>
<name>A0A0C9V9S0_9AGAM</name>
<accession>A0A0C9V9S0</accession>
<proteinExistence type="predicted"/>
<evidence type="ECO:0000313" key="2">
    <source>
        <dbReference type="Proteomes" id="UP000053820"/>
    </source>
</evidence>
<sequence>MTQPNSLGCLSLSFECHSLASPELTTSSRNQLRKSTCHLPTAHIRSLTRVQVEWN</sequence>
<reference evidence="1 2" key="1">
    <citation type="submission" date="2014-04" db="EMBL/GenBank/DDBJ databases">
        <title>Evolutionary Origins and Diversification of the Mycorrhizal Mutualists.</title>
        <authorList>
            <consortium name="DOE Joint Genome Institute"/>
            <consortium name="Mycorrhizal Genomics Consortium"/>
            <person name="Kohler A."/>
            <person name="Kuo A."/>
            <person name="Nagy L.G."/>
            <person name="Floudas D."/>
            <person name="Copeland A."/>
            <person name="Barry K.W."/>
            <person name="Cichocki N."/>
            <person name="Veneault-Fourrey C."/>
            <person name="LaButti K."/>
            <person name="Lindquist E.A."/>
            <person name="Lipzen A."/>
            <person name="Lundell T."/>
            <person name="Morin E."/>
            <person name="Murat C."/>
            <person name="Riley R."/>
            <person name="Ohm R."/>
            <person name="Sun H."/>
            <person name="Tunlid A."/>
            <person name="Henrissat B."/>
            <person name="Grigoriev I.V."/>
            <person name="Hibbett D.S."/>
            <person name="Martin F."/>
        </authorList>
    </citation>
    <scope>NUCLEOTIDE SEQUENCE [LARGE SCALE GENOMIC DNA]</scope>
    <source>
        <strain evidence="1 2">MD-312</strain>
    </source>
</reference>
<protein>
    <submittedName>
        <fullName evidence="1">Uncharacterized protein</fullName>
    </submittedName>
</protein>
<gene>
    <name evidence="1" type="ORF">HYDPIDRAFT_114556</name>
</gene>
<organism evidence="1 2">
    <name type="scientific">Hydnomerulius pinastri MD-312</name>
    <dbReference type="NCBI Taxonomy" id="994086"/>
    <lineage>
        <taxon>Eukaryota</taxon>
        <taxon>Fungi</taxon>
        <taxon>Dikarya</taxon>
        <taxon>Basidiomycota</taxon>
        <taxon>Agaricomycotina</taxon>
        <taxon>Agaricomycetes</taxon>
        <taxon>Agaricomycetidae</taxon>
        <taxon>Boletales</taxon>
        <taxon>Boletales incertae sedis</taxon>
        <taxon>Leucogyrophana</taxon>
    </lineage>
</organism>
<keyword evidence="2" id="KW-1185">Reference proteome</keyword>
<dbReference type="Proteomes" id="UP000053820">
    <property type="component" value="Unassembled WGS sequence"/>
</dbReference>